<keyword evidence="7" id="KW-0325">Glycoprotein</keyword>
<dbReference type="Proteomes" id="UP000504603">
    <property type="component" value="Unplaced"/>
</dbReference>
<dbReference type="GO" id="GO:0004197">
    <property type="term" value="F:cysteine-type endopeptidase activity"/>
    <property type="evidence" value="ECO:0007669"/>
    <property type="project" value="InterPro"/>
</dbReference>
<dbReference type="PIRSF" id="PIRSF019663">
    <property type="entry name" value="Legumain"/>
    <property type="match status" value="1"/>
</dbReference>
<proteinExistence type="inferred from homology"/>
<dbReference type="FunFam" id="3.40.50.1460:FF:000005">
    <property type="entry name" value="Vacuolar-processing enzyme beta-isozyme"/>
    <property type="match status" value="1"/>
</dbReference>
<evidence type="ECO:0000256" key="8">
    <source>
        <dbReference type="PIRSR" id="PIRSR019663-1"/>
    </source>
</evidence>
<evidence type="ECO:0000256" key="5">
    <source>
        <dbReference type="ARBA" id="ARBA00022807"/>
    </source>
</evidence>
<dbReference type="PRINTS" id="PR00776">
    <property type="entry name" value="HEMOGLOBNASE"/>
</dbReference>
<evidence type="ECO:0000256" key="9">
    <source>
        <dbReference type="SAM" id="SignalP"/>
    </source>
</evidence>
<gene>
    <name evidence="12" type="primary">LOC111023347</name>
</gene>
<dbReference type="AlphaFoldDB" id="A0A6J1DQC4"/>
<dbReference type="KEGG" id="mcha:111023347"/>
<evidence type="ECO:0000259" key="10">
    <source>
        <dbReference type="Pfam" id="PF20985"/>
    </source>
</evidence>
<dbReference type="Gene3D" id="1.10.132.130">
    <property type="match status" value="1"/>
</dbReference>
<keyword evidence="2" id="KW-0645">Protease</keyword>
<evidence type="ECO:0000256" key="4">
    <source>
        <dbReference type="ARBA" id="ARBA00022801"/>
    </source>
</evidence>
<sequence>MASPATSSSLFLPLLLLVALFLAYGGGGAQAKRVIRMPTEREEPDDDAVDREGGTRWAVLVAGSNGFGNYRHQADVCHAYQLLRKGGIKEENIVVFMYDDIASNVLNPRPGVLINHPQGQDVYAGVPKDYTGKQVTAQNLYAVLLGNKSALSGGSGKVLDSKPNDRIFLFYSDHGGPGVLGMPNSPFVYAMDLIQVLKKKHAAKGYKEMVMYIEACESGSIFEGIMPKDLNIYVTTASNAQESSFGTYCPGMQPSPPPEYMTCLGDLYSVAWMEDSETHNLKRETIDQQYQTVKKRTSNPIGLNEGSHVMEYGNSSIKAEKLYLYQGFDPASVNLPPFNGHPQMRMQTINQRDADLFSLWQRYRKLGDETTEKAQILQEIRETVAHRAHLDGSIRVIGFLLFGPEEGSGSGSGSNVLDDVRPSGSPLVDDWECLKSMVRVFETECGQLTQYGMKHMRAFANICNRGVSEAWMREASMVACNGRGRDPWRQGGGYSA</sequence>
<dbReference type="InterPro" id="IPR043577">
    <property type="entry name" value="AE"/>
</dbReference>
<dbReference type="InterPro" id="IPR001096">
    <property type="entry name" value="Peptidase_C13"/>
</dbReference>
<dbReference type="Pfam" id="PF20985">
    <property type="entry name" value="Legum_prodom"/>
    <property type="match status" value="1"/>
</dbReference>
<feature type="active site" evidence="8">
    <location>
        <position position="174"/>
    </location>
</feature>
<dbReference type="InterPro" id="IPR048501">
    <property type="entry name" value="Legum_prodom"/>
</dbReference>
<keyword evidence="11" id="KW-1185">Reference proteome</keyword>
<feature type="chain" id="PRO_5026817437" evidence="9">
    <location>
        <begin position="32"/>
        <end position="496"/>
    </location>
</feature>
<evidence type="ECO:0000313" key="12">
    <source>
        <dbReference type="RefSeq" id="XP_022156460.1"/>
    </source>
</evidence>
<keyword evidence="3 9" id="KW-0732">Signal</keyword>
<evidence type="ECO:0000256" key="1">
    <source>
        <dbReference type="ARBA" id="ARBA00009941"/>
    </source>
</evidence>
<accession>A0A6J1DQC4</accession>
<comment type="similarity">
    <text evidence="1">Belongs to the peptidase C13 family.</text>
</comment>
<feature type="active site" description="Nucleophile" evidence="8">
    <location>
        <position position="216"/>
    </location>
</feature>
<evidence type="ECO:0000313" key="11">
    <source>
        <dbReference type="Proteomes" id="UP000504603"/>
    </source>
</evidence>
<dbReference type="GO" id="GO:0006624">
    <property type="term" value="P:vacuolar protein processing"/>
    <property type="evidence" value="ECO:0007669"/>
    <property type="project" value="TreeGrafter"/>
</dbReference>
<evidence type="ECO:0000256" key="6">
    <source>
        <dbReference type="ARBA" id="ARBA00023157"/>
    </source>
</evidence>
<dbReference type="InterPro" id="IPR046427">
    <property type="entry name" value="Legumain_prodom_sf"/>
</dbReference>
<dbReference type="PIRSF" id="PIRSF500139">
    <property type="entry name" value="AE"/>
    <property type="match status" value="1"/>
</dbReference>
<keyword evidence="4" id="KW-0378">Hydrolase</keyword>
<dbReference type="GO" id="GO:0051603">
    <property type="term" value="P:proteolysis involved in protein catabolic process"/>
    <property type="evidence" value="ECO:0007669"/>
    <property type="project" value="InterPro"/>
</dbReference>
<evidence type="ECO:0000256" key="2">
    <source>
        <dbReference type="ARBA" id="ARBA00022670"/>
    </source>
</evidence>
<dbReference type="Gene3D" id="3.40.50.1460">
    <property type="match status" value="1"/>
</dbReference>
<dbReference type="PANTHER" id="PTHR12000:SF42">
    <property type="entry name" value="LEGUMAIN"/>
    <property type="match status" value="1"/>
</dbReference>
<dbReference type="FunFam" id="1.10.132.130:FF:000001">
    <property type="entry name" value="Vacuolar-processing enzyme beta-isozyme"/>
    <property type="match status" value="1"/>
</dbReference>
<keyword evidence="5" id="KW-0788">Thiol protease</keyword>
<dbReference type="Pfam" id="PF01650">
    <property type="entry name" value="Peptidase_C13"/>
    <property type="match status" value="1"/>
</dbReference>
<dbReference type="OrthoDB" id="192611at2759"/>
<keyword evidence="6" id="KW-1015">Disulfide bond</keyword>
<feature type="signal peptide" evidence="9">
    <location>
        <begin position="1"/>
        <end position="31"/>
    </location>
</feature>
<organism evidence="11 12">
    <name type="scientific">Momordica charantia</name>
    <name type="common">Bitter gourd</name>
    <name type="synonym">Balsam pear</name>
    <dbReference type="NCBI Taxonomy" id="3673"/>
    <lineage>
        <taxon>Eukaryota</taxon>
        <taxon>Viridiplantae</taxon>
        <taxon>Streptophyta</taxon>
        <taxon>Embryophyta</taxon>
        <taxon>Tracheophyta</taxon>
        <taxon>Spermatophyta</taxon>
        <taxon>Magnoliopsida</taxon>
        <taxon>eudicotyledons</taxon>
        <taxon>Gunneridae</taxon>
        <taxon>Pentapetalae</taxon>
        <taxon>rosids</taxon>
        <taxon>fabids</taxon>
        <taxon>Cucurbitales</taxon>
        <taxon>Cucurbitaceae</taxon>
        <taxon>Momordiceae</taxon>
        <taxon>Momordica</taxon>
    </lineage>
</organism>
<dbReference type="GeneID" id="111023347"/>
<protein>
    <submittedName>
        <fullName evidence="12">Legumain</fullName>
    </submittedName>
</protein>
<feature type="domain" description="Legumain prodomain" evidence="10">
    <location>
        <begin position="378"/>
        <end position="480"/>
    </location>
</feature>
<reference evidence="12" key="1">
    <citation type="submission" date="2025-08" db="UniProtKB">
        <authorList>
            <consortium name="RefSeq"/>
        </authorList>
    </citation>
    <scope>IDENTIFICATION</scope>
    <source>
        <strain evidence="12">OHB3-1</strain>
    </source>
</reference>
<name>A0A6J1DQC4_MOMCH</name>
<evidence type="ECO:0000256" key="3">
    <source>
        <dbReference type="ARBA" id="ARBA00022729"/>
    </source>
</evidence>
<dbReference type="CDD" id="cd21115">
    <property type="entry name" value="legumain_C"/>
    <property type="match status" value="1"/>
</dbReference>
<dbReference type="RefSeq" id="XP_022156460.1">
    <property type="nucleotide sequence ID" value="XM_022300768.1"/>
</dbReference>
<dbReference type="GO" id="GO:0005773">
    <property type="term" value="C:vacuole"/>
    <property type="evidence" value="ECO:0007669"/>
    <property type="project" value="GOC"/>
</dbReference>
<dbReference type="PANTHER" id="PTHR12000">
    <property type="entry name" value="HEMOGLOBINASE FAMILY MEMBER"/>
    <property type="match status" value="1"/>
</dbReference>
<evidence type="ECO:0000256" key="7">
    <source>
        <dbReference type="ARBA" id="ARBA00023180"/>
    </source>
</evidence>